<keyword evidence="4" id="KW-1133">Transmembrane helix</keyword>
<evidence type="ECO:0000256" key="4">
    <source>
        <dbReference type="SAM" id="Phobius"/>
    </source>
</evidence>
<evidence type="ECO:0000313" key="5">
    <source>
        <dbReference type="EMBL" id="KAL0129741.1"/>
    </source>
</evidence>
<comment type="caution">
    <text evidence="5">The sequence shown here is derived from an EMBL/GenBank/DDBJ whole genome shotgun (WGS) entry which is preliminary data.</text>
</comment>
<reference evidence="5 6" key="1">
    <citation type="submission" date="2023-03" db="EMBL/GenBank/DDBJ databases">
        <title>High recombination rates correlate with genetic variation in Cardiocondyla obscurior ants.</title>
        <authorList>
            <person name="Errbii M."/>
        </authorList>
    </citation>
    <scope>NUCLEOTIDE SEQUENCE [LARGE SCALE GENOMIC DNA]</scope>
    <source>
        <strain evidence="5">Alpha-2009</strain>
        <tissue evidence="5">Whole body</tissue>
    </source>
</reference>
<accession>A0AAW2GR66</accession>
<gene>
    <name evidence="5" type="ORF">PUN28_001771</name>
</gene>
<protein>
    <recommendedName>
        <fullName evidence="7">Glucuronosyltransferase</fullName>
    </recommendedName>
</protein>
<evidence type="ECO:0000313" key="6">
    <source>
        <dbReference type="Proteomes" id="UP001430953"/>
    </source>
</evidence>
<dbReference type="PANTHER" id="PTHR48043">
    <property type="entry name" value="EG:EG0003.4 PROTEIN-RELATED"/>
    <property type="match status" value="1"/>
</dbReference>
<keyword evidence="2" id="KW-0328">Glycosyltransferase</keyword>
<dbReference type="GO" id="GO:0008194">
    <property type="term" value="F:UDP-glycosyltransferase activity"/>
    <property type="evidence" value="ECO:0007669"/>
    <property type="project" value="InterPro"/>
</dbReference>
<dbReference type="SUPFAM" id="SSF53756">
    <property type="entry name" value="UDP-Glycosyltransferase/glycogen phosphorylase"/>
    <property type="match status" value="1"/>
</dbReference>
<keyword evidence="4" id="KW-0472">Membrane</keyword>
<dbReference type="InterPro" id="IPR002213">
    <property type="entry name" value="UDP_glucos_trans"/>
</dbReference>
<keyword evidence="3" id="KW-0808">Transferase</keyword>
<dbReference type="PANTHER" id="PTHR48043:SF159">
    <property type="entry name" value="EG:EG0003.4 PROTEIN-RELATED"/>
    <property type="match status" value="1"/>
</dbReference>
<keyword evidence="4" id="KW-0812">Transmembrane</keyword>
<dbReference type="Pfam" id="PF00201">
    <property type="entry name" value="UDPGT"/>
    <property type="match status" value="1"/>
</dbReference>
<keyword evidence="6" id="KW-1185">Reference proteome</keyword>
<name>A0AAW2GR66_9HYME</name>
<dbReference type="InterPro" id="IPR050271">
    <property type="entry name" value="UDP-glycosyltransferase"/>
</dbReference>
<dbReference type="Gene3D" id="3.40.50.2000">
    <property type="entry name" value="Glycogen Phosphorylase B"/>
    <property type="match status" value="1"/>
</dbReference>
<dbReference type="AlphaFoldDB" id="A0AAW2GR66"/>
<evidence type="ECO:0000256" key="3">
    <source>
        <dbReference type="ARBA" id="ARBA00022679"/>
    </source>
</evidence>
<evidence type="ECO:0000256" key="2">
    <source>
        <dbReference type="ARBA" id="ARBA00022676"/>
    </source>
</evidence>
<dbReference type="Proteomes" id="UP001430953">
    <property type="component" value="Unassembled WGS sequence"/>
</dbReference>
<sequence>MIVTPFFVDQKSNAEILVAKGVAIRLDFKTLTTQSTLRAIKEIFNNESYKKNIKRLSSNFRDRPISPLDLAVWSIEYTVRHPNGSLATSLRSQSWVEQNLIDVYAFLSFTLVIISLSVLFVIKLSMHFYYNCVTTKLRKSKQS</sequence>
<proteinExistence type="inferred from homology"/>
<organism evidence="5 6">
    <name type="scientific">Cardiocondyla obscurior</name>
    <dbReference type="NCBI Taxonomy" id="286306"/>
    <lineage>
        <taxon>Eukaryota</taxon>
        <taxon>Metazoa</taxon>
        <taxon>Ecdysozoa</taxon>
        <taxon>Arthropoda</taxon>
        <taxon>Hexapoda</taxon>
        <taxon>Insecta</taxon>
        <taxon>Pterygota</taxon>
        <taxon>Neoptera</taxon>
        <taxon>Endopterygota</taxon>
        <taxon>Hymenoptera</taxon>
        <taxon>Apocrita</taxon>
        <taxon>Aculeata</taxon>
        <taxon>Formicoidea</taxon>
        <taxon>Formicidae</taxon>
        <taxon>Myrmicinae</taxon>
        <taxon>Cardiocondyla</taxon>
    </lineage>
</organism>
<evidence type="ECO:0008006" key="7">
    <source>
        <dbReference type="Google" id="ProtNLM"/>
    </source>
</evidence>
<evidence type="ECO:0000256" key="1">
    <source>
        <dbReference type="ARBA" id="ARBA00009995"/>
    </source>
</evidence>
<feature type="transmembrane region" description="Helical" evidence="4">
    <location>
        <begin position="103"/>
        <end position="122"/>
    </location>
</feature>
<comment type="similarity">
    <text evidence="1">Belongs to the UDP-glycosyltransferase family.</text>
</comment>
<dbReference type="EMBL" id="JADYXP020000002">
    <property type="protein sequence ID" value="KAL0129741.1"/>
    <property type="molecule type" value="Genomic_DNA"/>
</dbReference>